<sequence length="308" mass="34782">MNRRSLLHTLGLVASSISLPSMGMAKSSSPQNTKPYRIAHITDVHMMPLIGAAKGLEKCLSHIQNLPSKPDLIINSGDAIMDAHRGGRGVAEKQWRLWNDVLTHSLSTPIIQSIGNHDIWCKNENPQSIIDGKKWALDELKEDKCYTSKDLGHWHLISLDSISPNQDGQWYTGKIDEEQMEWLKNELAHIPLLKPVMIVSHIPILSACIFFDGKRFEKNQWNVPGKWMHEDASELKDLFLKYPNVKLAISGHIHLLDRVEYNGVSYCCNGAVSGAWWSGDYQQTKPGYAIIDLYPDGNFTNTYTTYKS</sequence>
<protein>
    <submittedName>
        <fullName evidence="2">Metallophosphoesterase</fullName>
    </submittedName>
</protein>
<organism evidence="2 3">
    <name type="scientific">Aquirufa ecclesiirivi</name>
    <dbReference type="NCBI Taxonomy" id="2715124"/>
    <lineage>
        <taxon>Bacteria</taxon>
        <taxon>Pseudomonadati</taxon>
        <taxon>Bacteroidota</taxon>
        <taxon>Cytophagia</taxon>
        <taxon>Cytophagales</taxon>
        <taxon>Flectobacillaceae</taxon>
        <taxon>Aquirufa</taxon>
    </lineage>
</organism>
<dbReference type="InterPro" id="IPR029052">
    <property type="entry name" value="Metallo-depent_PP-like"/>
</dbReference>
<dbReference type="SUPFAM" id="SSF56300">
    <property type="entry name" value="Metallo-dependent phosphatases"/>
    <property type="match status" value="1"/>
</dbReference>
<proteinExistence type="predicted"/>
<dbReference type="InterPro" id="IPR051918">
    <property type="entry name" value="STPP_CPPED1"/>
</dbReference>
<dbReference type="PANTHER" id="PTHR43143">
    <property type="entry name" value="METALLOPHOSPHOESTERASE, CALCINEURIN SUPERFAMILY"/>
    <property type="match status" value="1"/>
</dbReference>
<dbReference type="InterPro" id="IPR004843">
    <property type="entry name" value="Calcineurin-like_PHP"/>
</dbReference>
<dbReference type="EMBL" id="JAANOH010000002">
    <property type="protein sequence ID" value="MCZ2474693.1"/>
    <property type="molecule type" value="Genomic_DNA"/>
</dbReference>
<evidence type="ECO:0000313" key="3">
    <source>
        <dbReference type="Proteomes" id="UP001321186"/>
    </source>
</evidence>
<dbReference type="Pfam" id="PF00149">
    <property type="entry name" value="Metallophos"/>
    <property type="match status" value="1"/>
</dbReference>
<dbReference type="RefSeq" id="WP_269009672.1">
    <property type="nucleotide sequence ID" value="NZ_JAANOH010000002.1"/>
</dbReference>
<reference evidence="2 3" key="1">
    <citation type="submission" date="2020-03" db="EMBL/GenBank/DDBJ databases">
        <authorList>
            <person name="Pitt A."/>
            <person name="Hahn M.W."/>
        </authorList>
    </citation>
    <scope>NUCLEOTIDE SEQUENCE [LARGE SCALE GENOMIC DNA]</scope>
    <source>
        <strain evidence="2 3">5A-MARBSE</strain>
    </source>
</reference>
<feature type="domain" description="Calcineurin-like phosphoesterase" evidence="1">
    <location>
        <begin position="37"/>
        <end position="254"/>
    </location>
</feature>
<dbReference type="Proteomes" id="UP001321186">
    <property type="component" value="Unassembled WGS sequence"/>
</dbReference>
<accession>A0ABT4JEJ5</accession>
<name>A0ABT4JEJ5_9BACT</name>
<evidence type="ECO:0000259" key="1">
    <source>
        <dbReference type="Pfam" id="PF00149"/>
    </source>
</evidence>
<evidence type="ECO:0000313" key="2">
    <source>
        <dbReference type="EMBL" id="MCZ2474693.1"/>
    </source>
</evidence>
<keyword evidence="3" id="KW-1185">Reference proteome</keyword>
<gene>
    <name evidence="2" type="ORF">G9H61_04510</name>
</gene>
<comment type="caution">
    <text evidence="2">The sequence shown here is derived from an EMBL/GenBank/DDBJ whole genome shotgun (WGS) entry which is preliminary data.</text>
</comment>
<dbReference type="PANTHER" id="PTHR43143:SF1">
    <property type="entry name" value="SERINE_THREONINE-PROTEIN PHOSPHATASE CPPED1"/>
    <property type="match status" value="1"/>
</dbReference>
<dbReference type="Gene3D" id="3.60.21.10">
    <property type="match status" value="1"/>
</dbReference>